<dbReference type="RefSeq" id="WP_260531932.1">
    <property type="nucleotide sequence ID" value="NZ_CP104216.1"/>
</dbReference>
<evidence type="ECO:0000256" key="1">
    <source>
        <dbReference type="SAM" id="MobiDB-lite"/>
    </source>
</evidence>
<dbReference type="EMBL" id="CP104216">
    <property type="protein sequence ID" value="UWX75368.1"/>
    <property type="molecule type" value="Genomic_DNA"/>
</dbReference>
<evidence type="ECO:0008006" key="4">
    <source>
        <dbReference type="Google" id="ProtNLM"/>
    </source>
</evidence>
<accession>A0AB38U5Y4</accession>
<gene>
    <name evidence="2" type="ORF">NYZ96_35075</name>
</gene>
<name>A0AB38U5Y4_BURGA</name>
<organism evidence="2 3">
    <name type="scientific">Burkholderia gladioli</name>
    <name type="common">Pseudomonas marginata</name>
    <name type="synonym">Phytomonas marginata</name>
    <dbReference type="NCBI Taxonomy" id="28095"/>
    <lineage>
        <taxon>Bacteria</taxon>
        <taxon>Pseudomonadati</taxon>
        <taxon>Pseudomonadota</taxon>
        <taxon>Betaproteobacteria</taxon>
        <taxon>Burkholderiales</taxon>
        <taxon>Burkholderiaceae</taxon>
        <taxon>Burkholderia</taxon>
    </lineage>
</organism>
<geneLocation type="plasmid" evidence="2 3">
    <name>unnamed1</name>
</geneLocation>
<feature type="compositionally biased region" description="Basic and acidic residues" evidence="1">
    <location>
        <begin position="50"/>
        <end position="63"/>
    </location>
</feature>
<feature type="region of interest" description="Disordered" evidence="1">
    <location>
        <begin position="50"/>
        <end position="72"/>
    </location>
</feature>
<evidence type="ECO:0000313" key="2">
    <source>
        <dbReference type="EMBL" id="UWX75368.1"/>
    </source>
</evidence>
<proteinExistence type="predicted"/>
<reference evidence="2" key="1">
    <citation type="submission" date="2022-09" db="EMBL/GenBank/DDBJ databases">
        <title>Genomic of Burkholderia gladioli.</title>
        <authorList>
            <person name="Wu H."/>
        </authorList>
    </citation>
    <scope>NUCLEOTIDE SEQUENCE</scope>
    <source>
        <strain evidence="2">ZN-S4</strain>
        <plasmid evidence="2">unnamed1</plasmid>
    </source>
</reference>
<protein>
    <recommendedName>
        <fullName evidence="4">DUF2635 domain-containing protein</fullName>
    </recommendedName>
</protein>
<dbReference type="AlphaFoldDB" id="A0AB38U5Y4"/>
<keyword evidence="2" id="KW-0614">Plasmid</keyword>
<sequence>MTPMKSPTMLYQKGTQERIHDTHVDWIIVDEHEVEDYLAAGWFRTPKEVASGEHADAAERRAAEQAATEAQLKDQRIAELEAELARRNAEAPRRGRPPNAEREAGQDAS</sequence>
<feature type="region of interest" description="Disordered" evidence="1">
    <location>
        <begin position="85"/>
        <end position="109"/>
    </location>
</feature>
<evidence type="ECO:0000313" key="3">
    <source>
        <dbReference type="Proteomes" id="UP001059745"/>
    </source>
</evidence>
<dbReference type="Proteomes" id="UP001059745">
    <property type="component" value="Plasmid unnamed1"/>
</dbReference>